<dbReference type="InParanoid" id="A0A6P7JJB2"/>
<evidence type="ECO:0000259" key="23">
    <source>
        <dbReference type="PROSITE" id="PS51192"/>
    </source>
</evidence>
<evidence type="ECO:0000259" key="25">
    <source>
        <dbReference type="PROSITE" id="PS51533"/>
    </source>
</evidence>
<dbReference type="PANTHER" id="PTHR45797">
    <property type="entry name" value="RAD54-LIKE"/>
    <property type="match status" value="1"/>
</dbReference>
<feature type="compositionally biased region" description="Acidic residues" evidence="22">
    <location>
        <begin position="754"/>
        <end position="763"/>
    </location>
</feature>
<evidence type="ECO:0000256" key="21">
    <source>
        <dbReference type="ARBA" id="ARBA00047995"/>
    </source>
</evidence>
<dbReference type="CDD" id="cd18793">
    <property type="entry name" value="SF2_C_SNF"/>
    <property type="match status" value="1"/>
</dbReference>
<dbReference type="Gene3D" id="3.30.40.10">
    <property type="entry name" value="Zinc/RING finger domain, C3HC4 (zinc finger)"/>
    <property type="match status" value="1"/>
</dbReference>
<dbReference type="Gene3D" id="1.20.120.850">
    <property type="entry name" value="SWI2/SNF2 ATPases, N-terminal domain"/>
    <property type="match status" value="1"/>
</dbReference>
<gene>
    <name evidence="27" type="primary">LOC114445926</name>
</gene>
<dbReference type="PANTHER" id="PTHR45797:SF3">
    <property type="entry name" value="TRANSCRIPTIONAL REGULATOR ATRX HOMOLOG"/>
    <property type="match status" value="1"/>
</dbReference>
<feature type="region of interest" description="Disordered" evidence="22">
    <location>
        <begin position="78"/>
        <end position="97"/>
    </location>
</feature>
<dbReference type="PROSITE" id="PS51194">
    <property type="entry name" value="HELICASE_CTER"/>
    <property type="match status" value="1"/>
</dbReference>
<dbReference type="CDD" id="cd11726">
    <property type="entry name" value="ADDz_ATRX"/>
    <property type="match status" value="1"/>
</dbReference>
<evidence type="ECO:0000256" key="3">
    <source>
        <dbReference type="ARBA" id="ARBA00007025"/>
    </source>
</evidence>
<feature type="compositionally biased region" description="Basic residues" evidence="22">
    <location>
        <begin position="728"/>
        <end position="744"/>
    </location>
</feature>
<protein>
    <recommendedName>
        <fullName evidence="4">DNA helicase</fullName>
        <ecNumber evidence="4">3.6.4.12</ecNumber>
    </recommendedName>
    <alternativeName>
        <fullName evidence="19">ATP-dependent helicase ATRX</fullName>
    </alternativeName>
    <alternativeName>
        <fullName evidence="20">X-linked nuclear protein</fullName>
    </alternativeName>
</protein>
<feature type="compositionally biased region" description="Basic and acidic residues" evidence="22">
    <location>
        <begin position="893"/>
        <end position="904"/>
    </location>
</feature>
<dbReference type="OrthoDB" id="2020972at2759"/>
<dbReference type="PROSITE" id="PS51192">
    <property type="entry name" value="HELICASE_ATP_BIND_1"/>
    <property type="match status" value="1"/>
</dbReference>
<feature type="compositionally biased region" description="Basic and acidic residues" evidence="22">
    <location>
        <begin position="118"/>
        <end position="140"/>
    </location>
</feature>
<dbReference type="GO" id="GO:0140719">
    <property type="term" value="P:constitutive heterochromatin formation"/>
    <property type="evidence" value="ECO:0007669"/>
    <property type="project" value="UniProtKB-ARBA"/>
</dbReference>
<feature type="compositionally biased region" description="Acidic residues" evidence="22">
    <location>
        <begin position="831"/>
        <end position="853"/>
    </location>
</feature>
<keyword evidence="9" id="KW-0227">DNA damage</keyword>
<dbReference type="Gene3D" id="3.40.50.10810">
    <property type="entry name" value="Tandem AAA-ATPase domain"/>
    <property type="match status" value="1"/>
</dbReference>
<evidence type="ECO:0000256" key="5">
    <source>
        <dbReference type="ARBA" id="ARBA00022454"/>
    </source>
</evidence>
<evidence type="ECO:0000256" key="9">
    <source>
        <dbReference type="ARBA" id="ARBA00022763"/>
    </source>
</evidence>
<dbReference type="Pfam" id="PF17981">
    <property type="entry name" value="ADD_ATRX"/>
    <property type="match status" value="1"/>
</dbReference>
<feature type="region of interest" description="Disordered" evidence="22">
    <location>
        <begin position="114"/>
        <end position="144"/>
    </location>
</feature>
<feature type="domain" description="PHD-type" evidence="25">
    <location>
        <begin position="144"/>
        <end position="279"/>
    </location>
</feature>
<keyword evidence="16" id="KW-0238">DNA-binding</keyword>
<dbReference type="GO" id="GO:0003678">
    <property type="term" value="F:DNA helicase activity"/>
    <property type="evidence" value="ECO:0007669"/>
    <property type="project" value="UniProtKB-EC"/>
</dbReference>
<keyword evidence="5" id="KW-0158">Chromosome</keyword>
<evidence type="ECO:0000256" key="12">
    <source>
        <dbReference type="ARBA" id="ARBA00022806"/>
    </source>
</evidence>
<dbReference type="InterPro" id="IPR025766">
    <property type="entry name" value="ADD"/>
</dbReference>
<name>A0A6P7JJB2_9TELE</name>
<evidence type="ECO:0000256" key="22">
    <source>
        <dbReference type="SAM" id="MobiDB-lite"/>
    </source>
</evidence>
<keyword evidence="14" id="KW-0067">ATP-binding</keyword>
<organism evidence="26 27">
    <name type="scientific">Parambassis ranga</name>
    <name type="common">Indian glassy fish</name>
    <dbReference type="NCBI Taxonomy" id="210632"/>
    <lineage>
        <taxon>Eukaryota</taxon>
        <taxon>Metazoa</taxon>
        <taxon>Chordata</taxon>
        <taxon>Craniata</taxon>
        <taxon>Vertebrata</taxon>
        <taxon>Euteleostomi</taxon>
        <taxon>Actinopterygii</taxon>
        <taxon>Neopterygii</taxon>
        <taxon>Teleostei</taxon>
        <taxon>Neoteleostei</taxon>
        <taxon>Acanthomorphata</taxon>
        <taxon>Ovalentaria</taxon>
        <taxon>Ambassidae</taxon>
        <taxon>Parambassis</taxon>
    </lineage>
</organism>
<feature type="region of interest" description="Disordered" evidence="22">
    <location>
        <begin position="1449"/>
        <end position="1476"/>
    </location>
</feature>
<dbReference type="GeneID" id="114445926"/>
<feature type="domain" description="Helicase ATP-binding" evidence="23">
    <location>
        <begin position="1113"/>
        <end position="1299"/>
    </location>
</feature>
<feature type="compositionally biased region" description="Basic and acidic residues" evidence="22">
    <location>
        <begin position="854"/>
        <end position="870"/>
    </location>
</feature>
<dbReference type="InterPro" id="IPR058901">
    <property type="entry name" value="ATRX_C"/>
</dbReference>
<dbReference type="Proteomes" id="UP000515145">
    <property type="component" value="Chromosome 14"/>
</dbReference>
<keyword evidence="11" id="KW-0378">Hydrolase</keyword>
<keyword evidence="17" id="KW-0234">DNA repair</keyword>
<dbReference type="InterPro" id="IPR014001">
    <property type="entry name" value="Helicase_ATP-bd"/>
</dbReference>
<dbReference type="InterPro" id="IPR000330">
    <property type="entry name" value="SNF2_N"/>
</dbReference>
<feature type="region of interest" description="Disordered" evidence="22">
    <location>
        <begin position="504"/>
        <end position="1007"/>
    </location>
</feature>
<keyword evidence="7" id="KW-0479">Metal-binding</keyword>
<comment type="similarity">
    <text evidence="3">Belongs to the SNF2/RAD54 helicase family.</text>
</comment>
<sequence length="1895" mass="213927">MSSTTGSNSTSKLNILVNKLHEFLAHSTDDSDGTPVIENADGPTKRGCSVEKAKSHVVAEAGVDTRCSKRKPATVIKHSGLDESGESNASEDSDVPVNANGHFDITRLPKGTVMVRPEPVDNGRDDFRGPEFRSQKSRKDFSRRRGGVEHIGIVSCTACGRQVNHFRRDSLYRHPVLKVIICKSCYNYYSSDDISKDGDGMDEQCRWCAEGGNLICCDFCSNAFCKKCILRNLGRKELSGILESKWYCYVCSPEPLFDLVIACDTVLGNVERLWQQQRPKNRVDPGKSGVYNVLANSPHNIPLDKWDHSGMDGNVMFNYNMLQVSKDITKKAKHLVDSTNTLNQTFVSFIQTVTATKQTPDVRNLYLNSFLAVVKGLRKSLAALEDSLKEEFSDLDVVSIKEKFFASDFDTLVAETDTELDNSDERCLNDLQKLAAEHCDDNDSDSKGFIDRRSRSDCPGKDMVLVSSEGRQSAQKNDTRSSESKVDIRKKLVVQLTPVAMEQEPVSHVPKMKGDFSKKDKKSKGKPVSEFEEHTDSKLSTDNTSASLFPEEEKGHRRSPRVKTTPLRRPSDVKAKPSLSAGDSDSDSDPEEPPNTVPVKSTEEQSLSRTIDESDSDETPAALLERAAMTHSSDEPQSDEDRGKASPTKVAKKCLFWLTKNTPISPETMRRKRKMLDRSPESVKAHLESGTDSSSDDQESQKKIQHLNTLRSIGKPHLVKREEEAVARKKSRIQPLKAKTKSHQKAVESASSSSEDEQDDESGSDMSDQKMKPITDDVALLGAAAFHQSSGDEEQSGPLWAAEDDDDPENRIAKKMLLAQINANYSSGDDVSSDEETEEEEEEGESQSEDDPEFKENNQDKEDENCKDLASESSDTMSDGPQSRHHLLSYKLSLDEERLSDKAVSKSGVGKRKREGGSSTDYLSSGSERDAENEADEDDEMYEVLSQSEDETDEDGVRRSSTKVKKASCSYEQERVPLIWLSDSNSEKSDQEDTDNGISSCNTPPKGRKKIRKIIEDEDLSAETQEALREEEERRERLANRDQQMEDRREIIVIEDELSQVSCPVTTKLVLDQDEDTKMPLVQVHRNLVTKLKPHQVDGVQFIWDSCCESVKKANSSPGSGCILAHCMGLGKTLQVVTFLHTVLLSTNLKIRTALVVCPLNTILNWVHEFKKWQANMGADKVKVTELASVKYPAERLGALQRWQRDGGVLIMGYEMYRILSLAHNIHDEEWKKVLKNTLVDPGPDFVVCDEGHILRNEASCISKAMNNIKTQRRVVLTGTPLQNNLVEYHCMVNFIKTNLLGSLGEFRNRFINPIQNGQCADSTPRDVRVMKKRAHVLHSVLAGCVQRKDYSELTQFLPPKHEYVLAVRISPLQYKLYRYYLDHVTATMAKKSGPNLFKDFQVLSRIWTHPWCLYLSSKSRKNKALFEKKNQVKAADLLKNVVTKEAESGLNVSEGKERSNDDNSASPVDVSNVTPAAHGEKSNVYLQPRSPDEGWYNNMVSQSDAKILTHSGKMVLLFEILRIAEDLGDKVLLFSQSLISLDLIEDFLRISHNARDHSSFKAGSWIKNIDYYRLDGSTSAVLRKKWTDEFNKLANVRGRLFLISTRAGSLGINLVAANRVIIFDASWNPSYDMQSIYRVYRFGQLKQVFVYRFLAQGTMEEKIYDRQVTKQSLSFRVVDQQQIERHFTLHELTELYTFEPDLLHDPNSKKSKRPSSVLPKDDILAQLLQTCKDQIVSYHEHESLLDHKEEEELSEAERKDAWAEFEAESNTANLPVTSSQETLEMKTNEELLELLNKCRKNVSRAFLSVQKARSHTIEEYTLLVRQQYPGLDENLVKNKAEMWKYFDDKKQEQMQASYREALTQQQSLTLSIQAILNSRRNRVMQMTMATVNQT</sequence>
<feature type="region of interest" description="Disordered" evidence="22">
    <location>
        <begin position="1022"/>
        <end position="1042"/>
    </location>
</feature>
<dbReference type="SUPFAM" id="SSF52540">
    <property type="entry name" value="P-loop containing nucleoside triphosphate hydrolases"/>
    <property type="match status" value="2"/>
</dbReference>
<dbReference type="Pfam" id="PF00176">
    <property type="entry name" value="SNF2-rel_dom"/>
    <property type="match status" value="1"/>
</dbReference>
<evidence type="ECO:0000313" key="27">
    <source>
        <dbReference type="RefSeq" id="XP_028277049.1"/>
    </source>
</evidence>
<dbReference type="EC" id="3.6.4.12" evidence="4"/>
<feature type="compositionally biased region" description="Acidic residues" evidence="22">
    <location>
        <begin position="83"/>
        <end position="94"/>
    </location>
</feature>
<feature type="region of interest" description="Disordered" evidence="22">
    <location>
        <begin position="26"/>
        <end position="48"/>
    </location>
</feature>
<dbReference type="InterPro" id="IPR027417">
    <property type="entry name" value="P-loop_NTPase"/>
</dbReference>
<evidence type="ECO:0000256" key="2">
    <source>
        <dbReference type="ARBA" id="ARBA00004574"/>
    </source>
</evidence>
<keyword evidence="18" id="KW-0539">Nucleus</keyword>
<feature type="region of interest" description="Disordered" evidence="22">
    <location>
        <begin position="439"/>
        <end position="486"/>
    </location>
</feature>
<keyword evidence="13" id="KW-0862">Zinc</keyword>
<dbReference type="InterPro" id="IPR041430">
    <property type="entry name" value="ADD_ATRX"/>
</dbReference>
<evidence type="ECO:0000256" key="8">
    <source>
        <dbReference type="ARBA" id="ARBA00022741"/>
    </source>
</evidence>
<dbReference type="InterPro" id="IPR038718">
    <property type="entry name" value="SNF2-like_sf"/>
</dbReference>
<feature type="compositionally biased region" description="Basic and acidic residues" evidence="22">
    <location>
        <begin position="527"/>
        <end position="539"/>
    </location>
</feature>
<evidence type="ECO:0000256" key="13">
    <source>
        <dbReference type="ARBA" id="ARBA00022833"/>
    </source>
</evidence>
<proteinExistence type="inferred from homology"/>
<evidence type="ECO:0000256" key="16">
    <source>
        <dbReference type="ARBA" id="ARBA00023125"/>
    </source>
</evidence>
<keyword evidence="12" id="KW-0347">Helicase</keyword>
<dbReference type="SUPFAM" id="SSF57903">
    <property type="entry name" value="FYVE/PHD zinc finger"/>
    <property type="match status" value="1"/>
</dbReference>
<dbReference type="InterPro" id="IPR013083">
    <property type="entry name" value="Znf_RING/FYVE/PHD"/>
</dbReference>
<evidence type="ECO:0000256" key="15">
    <source>
        <dbReference type="ARBA" id="ARBA00022895"/>
    </source>
</evidence>
<evidence type="ECO:0000256" key="17">
    <source>
        <dbReference type="ARBA" id="ARBA00023204"/>
    </source>
</evidence>
<dbReference type="GO" id="GO:0016887">
    <property type="term" value="F:ATP hydrolysis activity"/>
    <property type="evidence" value="ECO:0007669"/>
    <property type="project" value="InterPro"/>
</dbReference>
<dbReference type="PROSITE" id="PS51533">
    <property type="entry name" value="ADD"/>
    <property type="match status" value="1"/>
</dbReference>
<keyword evidence="10" id="KW-0863">Zinc-finger</keyword>
<dbReference type="GO" id="GO:0005634">
    <property type="term" value="C:nucleus"/>
    <property type="evidence" value="ECO:0007669"/>
    <property type="project" value="UniProtKB-SubCell"/>
</dbReference>
<comment type="catalytic activity">
    <reaction evidence="21">
        <text>ATP + H2O = ADP + phosphate + H(+)</text>
        <dbReference type="Rhea" id="RHEA:13065"/>
        <dbReference type="ChEBI" id="CHEBI:15377"/>
        <dbReference type="ChEBI" id="CHEBI:15378"/>
        <dbReference type="ChEBI" id="CHEBI:30616"/>
        <dbReference type="ChEBI" id="CHEBI:43474"/>
        <dbReference type="ChEBI" id="CHEBI:456216"/>
        <dbReference type="EC" id="3.6.4.12"/>
    </reaction>
</comment>
<dbReference type="SMART" id="SM00490">
    <property type="entry name" value="HELICc"/>
    <property type="match status" value="1"/>
</dbReference>
<evidence type="ECO:0000256" key="20">
    <source>
        <dbReference type="ARBA" id="ARBA00043074"/>
    </source>
</evidence>
<dbReference type="InterPro" id="IPR049730">
    <property type="entry name" value="SNF2/RAD54-like_C"/>
</dbReference>
<evidence type="ECO:0000256" key="18">
    <source>
        <dbReference type="ARBA" id="ARBA00023242"/>
    </source>
</evidence>
<dbReference type="Gene3D" id="3.40.50.300">
    <property type="entry name" value="P-loop containing nucleotide triphosphate hydrolases"/>
    <property type="match status" value="2"/>
</dbReference>
<evidence type="ECO:0000256" key="10">
    <source>
        <dbReference type="ARBA" id="ARBA00022771"/>
    </source>
</evidence>
<evidence type="ECO:0000256" key="7">
    <source>
        <dbReference type="ARBA" id="ARBA00022723"/>
    </source>
</evidence>
<evidence type="ECO:0000256" key="6">
    <source>
        <dbReference type="ARBA" id="ARBA00022553"/>
    </source>
</evidence>
<evidence type="ECO:0000256" key="1">
    <source>
        <dbReference type="ARBA" id="ARBA00004123"/>
    </source>
</evidence>
<feature type="compositionally biased region" description="Basic and acidic residues" evidence="22">
    <location>
        <begin position="439"/>
        <end position="460"/>
    </location>
</feature>
<dbReference type="InterPro" id="IPR001650">
    <property type="entry name" value="Helicase_C-like"/>
</dbReference>
<accession>A0A6P7JJB2</accession>
<dbReference type="SMART" id="SM00487">
    <property type="entry name" value="DEXDc"/>
    <property type="match status" value="1"/>
</dbReference>
<feature type="compositionally biased region" description="Acidic residues" evidence="22">
    <location>
        <begin position="933"/>
        <end position="954"/>
    </location>
</feature>
<feature type="compositionally biased region" description="Polar residues" evidence="22">
    <location>
        <begin position="917"/>
        <end position="926"/>
    </location>
</feature>
<feature type="compositionally biased region" description="Basic and acidic residues" evidence="22">
    <location>
        <begin position="477"/>
        <end position="486"/>
    </location>
</feature>
<dbReference type="InterPro" id="IPR044574">
    <property type="entry name" value="ARIP4-like"/>
</dbReference>
<dbReference type="GO" id="GO:0003677">
    <property type="term" value="F:DNA binding"/>
    <property type="evidence" value="ECO:0007669"/>
    <property type="project" value="UniProtKB-KW"/>
</dbReference>
<keyword evidence="26" id="KW-1185">Reference proteome</keyword>
<evidence type="ECO:0000259" key="24">
    <source>
        <dbReference type="PROSITE" id="PS51194"/>
    </source>
</evidence>
<reference evidence="27" key="1">
    <citation type="submission" date="2025-08" db="UniProtKB">
        <authorList>
            <consortium name="RefSeq"/>
        </authorList>
    </citation>
    <scope>IDENTIFICATION</scope>
</reference>
<feature type="domain" description="Helicase C-terminal" evidence="24">
    <location>
        <begin position="1520"/>
        <end position="1692"/>
    </location>
</feature>
<dbReference type="InterPro" id="IPR011011">
    <property type="entry name" value="Znf_FYVE_PHD"/>
</dbReference>
<evidence type="ECO:0000313" key="26">
    <source>
        <dbReference type="Proteomes" id="UP000515145"/>
    </source>
</evidence>
<dbReference type="FunFam" id="3.40.50.10810:FF:000011">
    <property type="entry name" value="Transcriptional regulator ATRX homolog"/>
    <property type="match status" value="1"/>
</dbReference>
<feature type="compositionally biased region" description="Basic and acidic residues" evidence="22">
    <location>
        <begin position="676"/>
        <end position="689"/>
    </location>
</feature>
<dbReference type="GO" id="GO:0008270">
    <property type="term" value="F:zinc ion binding"/>
    <property type="evidence" value="ECO:0007669"/>
    <property type="project" value="UniProtKB-KW"/>
</dbReference>
<dbReference type="RefSeq" id="XP_028277049.1">
    <property type="nucleotide sequence ID" value="XM_028421248.1"/>
</dbReference>
<dbReference type="GO" id="GO:0006281">
    <property type="term" value="P:DNA repair"/>
    <property type="evidence" value="ECO:0007669"/>
    <property type="project" value="UniProtKB-KW"/>
</dbReference>
<keyword evidence="8" id="KW-0547">Nucleotide-binding</keyword>
<evidence type="ECO:0000256" key="11">
    <source>
        <dbReference type="ARBA" id="ARBA00022801"/>
    </source>
</evidence>
<dbReference type="Pfam" id="PF26143">
    <property type="entry name" value="ATRX_C"/>
    <property type="match status" value="1"/>
</dbReference>
<keyword evidence="6" id="KW-0597">Phosphoprotein</keyword>
<comment type="subcellular location">
    <subcellularLocation>
        <location evidence="2">Chromosome</location>
        <location evidence="2">Telomere</location>
    </subcellularLocation>
    <subcellularLocation>
        <location evidence="1">Nucleus</location>
    </subcellularLocation>
</comment>
<feature type="compositionally biased region" description="Polar residues" evidence="22">
    <location>
        <begin position="871"/>
        <end position="881"/>
    </location>
</feature>
<evidence type="ECO:0000256" key="4">
    <source>
        <dbReference type="ARBA" id="ARBA00012551"/>
    </source>
</evidence>
<dbReference type="GO" id="GO:0000781">
    <property type="term" value="C:chromosome, telomeric region"/>
    <property type="evidence" value="ECO:0007669"/>
    <property type="project" value="UniProtKB-SubCell"/>
</dbReference>
<dbReference type="Pfam" id="PF00271">
    <property type="entry name" value="Helicase_C"/>
    <property type="match status" value="1"/>
</dbReference>
<feature type="compositionally biased region" description="Basic and acidic residues" evidence="22">
    <location>
        <begin position="1026"/>
        <end position="1042"/>
    </location>
</feature>
<feature type="compositionally biased region" description="Polar residues" evidence="22">
    <location>
        <begin position="1463"/>
        <end position="1475"/>
    </location>
</feature>
<keyword evidence="15" id="KW-0779">Telomere</keyword>
<dbReference type="GO" id="GO:0005524">
    <property type="term" value="F:ATP binding"/>
    <property type="evidence" value="ECO:0007669"/>
    <property type="project" value="UniProtKB-KW"/>
</dbReference>
<evidence type="ECO:0000256" key="19">
    <source>
        <dbReference type="ARBA" id="ARBA00031106"/>
    </source>
</evidence>
<evidence type="ECO:0000256" key="14">
    <source>
        <dbReference type="ARBA" id="ARBA00022840"/>
    </source>
</evidence>